<protein>
    <recommendedName>
        <fullName evidence="3">Alcohol dehydrogenase-like C-terminal domain-containing protein</fullName>
    </recommendedName>
</protein>
<evidence type="ECO:0000256" key="1">
    <source>
        <dbReference type="ARBA" id="ARBA00008072"/>
    </source>
</evidence>
<accession>S7ZUD3</accession>
<dbReference type="Gene3D" id="3.40.50.720">
    <property type="entry name" value="NAD(P)-binding Rossmann-like Domain"/>
    <property type="match status" value="1"/>
</dbReference>
<evidence type="ECO:0000259" key="3">
    <source>
        <dbReference type="Pfam" id="PF00107"/>
    </source>
</evidence>
<dbReference type="GO" id="GO:0016651">
    <property type="term" value="F:oxidoreductase activity, acting on NAD(P)H"/>
    <property type="evidence" value="ECO:0007669"/>
    <property type="project" value="InterPro"/>
</dbReference>
<dbReference type="AlphaFoldDB" id="S7ZUD3"/>
<dbReference type="Pfam" id="PF00107">
    <property type="entry name" value="ADH_zinc_N"/>
    <property type="match status" value="1"/>
</dbReference>
<dbReference type="OrthoDB" id="9992527at2759"/>
<dbReference type="eggNOG" id="KOG1198">
    <property type="taxonomic scope" value="Eukaryota"/>
</dbReference>
<gene>
    <name evidence="4" type="ORF">PDE_09274</name>
</gene>
<dbReference type="STRING" id="933388.S7ZUD3"/>
<dbReference type="PANTHER" id="PTHR45348:SF2">
    <property type="entry name" value="ZINC-TYPE ALCOHOL DEHYDROGENASE-LIKE PROTEIN C2E1P3.01"/>
    <property type="match status" value="1"/>
</dbReference>
<evidence type="ECO:0000256" key="2">
    <source>
        <dbReference type="ARBA" id="ARBA00023002"/>
    </source>
</evidence>
<dbReference type="InterPro" id="IPR013149">
    <property type="entry name" value="ADH-like_C"/>
</dbReference>
<organism evidence="4 5">
    <name type="scientific">Penicillium oxalicum (strain 114-2 / CGMCC 5302)</name>
    <name type="common">Penicillium decumbens</name>
    <dbReference type="NCBI Taxonomy" id="933388"/>
    <lineage>
        <taxon>Eukaryota</taxon>
        <taxon>Fungi</taxon>
        <taxon>Dikarya</taxon>
        <taxon>Ascomycota</taxon>
        <taxon>Pezizomycotina</taxon>
        <taxon>Eurotiomycetes</taxon>
        <taxon>Eurotiomycetidae</taxon>
        <taxon>Eurotiales</taxon>
        <taxon>Aspergillaceae</taxon>
        <taxon>Penicillium</taxon>
    </lineage>
</organism>
<dbReference type="Gene3D" id="3.90.180.10">
    <property type="entry name" value="Medium-chain alcohol dehydrogenases, catalytic domain"/>
    <property type="match status" value="1"/>
</dbReference>
<sequence length="279" mass="29890">MIGPGVKKFSVGDRIFGQSNILSGGPDQAGLQQFCILDTESAARIPDNITFDEAATFPVNAIASFLALFSPADLDVRPKFLGHDTDYAQETIVIIGGSSNTGKFALQFARLAGFGKIITTAKIRSDGGQILRALGATHVIDREAADLENQIRALVGDDLLYVVDTVNGSYEGGVHYQLGLSLLSTKKKGALVTLMDGEVDPAIAATKTAGFRKHQVFGASDMHPELAAQFWRELPGWIEKGALKPLGSRVLDGLDASKVNQLLDDYRDGRAVTKTHVHP</sequence>
<feature type="domain" description="Alcohol dehydrogenase-like C-terminal" evidence="3">
    <location>
        <begin position="102"/>
        <end position="190"/>
    </location>
</feature>
<dbReference type="InterPro" id="IPR011032">
    <property type="entry name" value="GroES-like_sf"/>
</dbReference>
<dbReference type="InterPro" id="IPR047122">
    <property type="entry name" value="Trans-enoyl_RdTase-like"/>
</dbReference>
<dbReference type="PhylomeDB" id="S7ZUD3"/>
<proteinExistence type="inferred from homology"/>
<dbReference type="SUPFAM" id="SSF50129">
    <property type="entry name" value="GroES-like"/>
    <property type="match status" value="1"/>
</dbReference>
<dbReference type="EMBL" id="KB644415">
    <property type="protein sequence ID" value="EPS34310.1"/>
    <property type="molecule type" value="Genomic_DNA"/>
</dbReference>
<evidence type="ECO:0000313" key="5">
    <source>
        <dbReference type="Proteomes" id="UP000019376"/>
    </source>
</evidence>
<evidence type="ECO:0000313" key="4">
    <source>
        <dbReference type="EMBL" id="EPS34310.1"/>
    </source>
</evidence>
<dbReference type="PANTHER" id="PTHR45348">
    <property type="entry name" value="HYPOTHETICAL OXIDOREDUCTASE (EUROFUNG)"/>
    <property type="match status" value="1"/>
</dbReference>
<comment type="similarity">
    <text evidence="1">Belongs to the zinc-containing alcohol dehydrogenase family.</text>
</comment>
<dbReference type="Proteomes" id="UP000019376">
    <property type="component" value="Unassembled WGS sequence"/>
</dbReference>
<dbReference type="HOGENOM" id="CLU_026673_16_5_1"/>
<keyword evidence="5" id="KW-1185">Reference proteome</keyword>
<name>S7ZUD3_PENO1</name>
<keyword evidence="2" id="KW-0560">Oxidoreductase</keyword>
<dbReference type="InterPro" id="IPR036291">
    <property type="entry name" value="NAD(P)-bd_dom_sf"/>
</dbReference>
<reference evidence="4 5" key="1">
    <citation type="journal article" date="2013" name="PLoS ONE">
        <title>Genomic and secretomic analyses reveal unique features of the lignocellulolytic enzyme system of Penicillium decumbens.</title>
        <authorList>
            <person name="Liu G."/>
            <person name="Zhang L."/>
            <person name="Wei X."/>
            <person name="Zou G."/>
            <person name="Qin Y."/>
            <person name="Ma L."/>
            <person name="Li J."/>
            <person name="Zheng H."/>
            <person name="Wang S."/>
            <person name="Wang C."/>
            <person name="Xun L."/>
            <person name="Zhao G.-P."/>
            <person name="Zhou Z."/>
            <person name="Qu Y."/>
        </authorList>
    </citation>
    <scope>NUCLEOTIDE SEQUENCE [LARGE SCALE GENOMIC DNA]</scope>
    <source>
        <strain evidence="5">114-2 / CGMCC 5302</strain>
    </source>
</reference>
<dbReference type="SUPFAM" id="SSF51735">
    <property type="entry name" value="NAD(P)-binding Rossmann-fold domains"/>
    <property type="match status" value="1"/>
</dbReference>